<dbReference type="GO" id="GO:0003700">
    <property type="term" value="F:DNA-binding transcription factor activity"/>
    <property type="evidence" value="ECO:0007669"/>
    <property type="project" value="TreeGrafter"/>
</dbReference>
<proteinExistence type="predicted"/>
<dbReference type="Gene3D" id="1.10.260.40">
    <property type="entry name" value="lambda repressor-like DNA-binding domains"/>
    <property type="match status" value="1"/>
</dbReference>
<reference evidence="3 5" key="2">
    <citation type="submission" date="2015-09" db="EMBL/GenBank/DDBJ databases">
        <authorList>
            <person name="Rodrigo-Torres L."/>
            <person name="Arahal D.R."/>
        </authorList>
    </citation>
    <scope>NUCLEOTIDE SEQUENCE [LARGE SCALE GENOMIC DNA]</scope>
    <source>
        <strain evidence="3 5">CECT 5118</strain>
    </source>
</reference>
<dbReference type="Pfam" id="PF01381">
    <property type="entry name" value="HTH_3"/>
    <property type="match status" value="1"/>
</dbReference>
<dbReference type="PANTHER" id="PTHR46797:SF1">
    <property type="entry name" value="METHYLPHOSPHONATE SYNTHASE"/>
    <property type="match status" value="1"/>
</dbReference>
<dbReference type="CDD" id="cd00093">
    <property type="entry name" value="HTH_XRE"/>
    <property type="match status" value="1"/>
</dbReference>
<dbReference type="InterPro" id="IPR050807">
    <property type="entry name" value="TransReg_Diox_bact_type"/>
</dbReference>
<dbReference type="SUPFAM" id="SSF47413">
    <property type="entry name" value="lambda repressor-like DNA-binding domains"/>
    <property type="match status" value="1"/>
</dbReference>
<dbReference type="InterPro" id="IPR011051">
    <property type="entry name" value="RmlC_Cupin_sf"/>
</dbReference>
<dbReference type="EMBL" id="CYSC01000041">
    <property type="protein sequence ID" value="CUH73579.1"/>
    <property type="molecule type" value="Genomic_DNA"/>
</dbReference>
<dbReference type="OrthoDB" id="9805356at2"/>
<protein>
    <submittedName>
        <fullName evidence="4">DNA-binding transcriptional repressor PuuR</fullName>
    </submittedName>
</protein>
<name>A0A0N7LWI8_9RHOB</name>
<feature type="domain" description="HTH cro/C1-type" evidence="2">
    <location>
        <begin position="21"/>
        <end position="75"/>
    </location>
</feature>
<gene>
    <name evidence="3" type="ORF">TL5118_03177</name>
    <name evidence="4" type="ORF">TL5120_03391</name>
</gene>
<sequence>MTPQVQQIQPDENLTKIGTIIRQIRHHQQISLSQLAKSSGVSKSNLSKVENALISPTYETIGRIARGLGVPAAALLTPPTAADPVICIAKADAPSPTPKADLHHAPLFPEGTSDRLQSQILTLQSASSAPAPHASLPSAEMMCHVLEGRLTLRVENADAHVLEAGDSAYLTSVAPAQLENAEGDPARILWVEAR</sequence>
<dbReference type="Pfam" id="PF07883">
    <property type="entry name" value="Cupin_2"/>
    <property type="match status" value="1"/>
</dbReference>
<evidence type="ECO:0000313" key="3">
    <source>
        <dbReference type="EMBL" id="CUH69218.1"/>
    </source>
</evidence>
<dbReference type="Proteomes" id="UP000051086">
    <property type="component" value="Unassembled WGS sequence"/>
</dbReference>
<evidence type="ECO:0000313" key="4">
    <source>
        <dbReference type="EMBL" id="CUH73579.1"/>
    </source>
</evidence>
<dbReference type="InterPro" id="IPR013096">
    <property type="entry name" value="Cupin_2"/>
</dbReference>
<dbReference type="SMART" id="SM00530">
    <property type="entry name" value="HTH_XRE"/>
    <property type="match status" value="1"/>
</dbReference>
<keyword evidence="5" id="KW-1185">Reference proteome</keyword>
<dbReference type="SUPFAM" id="SSF51182">
    <property type="entry name" value="RmlC-like cupins"/>
    <property type="match status" value="1"/>
</dbReference>
<keyword evidence="1 4" id="KW-0238">DNA-binding</keyword>
<dbReference type="RefSeq" id="WP_058244729.1">
    <property type="nucleotide sequence ID" value="NZ_CYSB01000038.1"/>
</dbReference>
<evidence type="ECO:0000256" key="1">
    <source>
        <dbReference type="ARBA" id="ARBA00023125"/>
    </source>
</evidence>
<dbReference type="InterPro" id="IPR010982">
    <property type="entry name" value="Lambda_DNA-bd_dom_sf"/>
</dbReference>
<evidence type="ECO:0000313" key="6">
    <source>
        <dbReference type="Proteomes" id="UP000051887"/>
    </source>
</evidence>
<reference evidence="4 6" key="1">
    <citation type="submission" date="2015-09" db="EMBL/GenBank/DDBJ databases">
        <authorList>
            <consortium name="Swine Surveillance"/>
        </authorList>
    </citation>
    <scope>NUCLEOTIDE SEQUENCE [LARGE SCALE GENOMIC DNA]</scope>
    <source>
        <strain evidence="4 6">5120</strain>
    </source>
</reference>
<dbReference type="InterPro" id="IPR014710">
    <property type="entry name" value="RmlC-like_jellyroll"/>
</dbReference>
<dbReference type="PANTHER" id="PTHR46797">
    <property type="entry name" value="HTH-TYPE TRANSCRIPTIONAL REGULATOR"/>
    <property type="match status" value="1"/>
</dbReference>
<dbReference type="Gene3D" id="2.60.120.10">
    <property type="entry name" value="Jelly Rolls"/>
    <property type="match status" value="1"/>
</dbReference>
<dbReference type="GO" id="GO:0005829">
    <property type="term" value="C:cytosol"/>
    <property type="evidence" value="ECO:0007669"/>
    <property type="project" value="TreeGrafter"/>
</dbReference>
<evidence type="ECO:0000313" key="5">
    <source>
        <dbReference type="Proteomes" id="UP000051086"/>
    </source>
</evidence>
<accession>A0A0N7LWI8</accession>
<dbReference type="AlphaFoldDB" id="A0A0N7LWI8"/>
<evidence type="ECO:0000259" key="2">
    <source>
        <dbReference type="PROSITE" id="PS50943"/>
    </source>
</evidence>
<dbReference type="GO" id="GO:0003677">
    <property type="term" value="F:DNA binding"/>
    <property type="evidence" value="ECO:0007669"/>
    <property type="project" value="UniProtKB-KW"/>
</dbReference>
<dbReference type="EMBL" id="CYSB01000038">
    <property type="protein sequence ID" value="CUH69218.1"/>
    <property type="molecule type" value="Genomic_DNA"/>
</dbReference>
<dbReference type="PROSITE" id="PS50943">
    <property type="entry name" value="HTH_CROC1"/>
    <property type="match status" value="1"/>
</dbReference>
<dbReference type="CDD" id="cd02209">
    <property type="entry name" value="cupin_XRE_C"/>
    <property type="match status" value="1"/>
</dbReference>
<dbReference type="Proteomes" id="UP000051887">
    <property type="component" value="Unassembled WGS sequence"/>
</dbReference>
<dbReference type="InterPro" id="IPR001387">
    <property type="entry name" value="Cro/C1-type_HTH"/>
</dbReference>
<organism evidence="4 6">
    <name type="scientific">Thalassovita autumnalis</name>
    <dbReference type="NCBI Taxonomy" id="2072972"/>
    <lineage>
        <taxon>Bacteria</taxon>
        <taxon>Pseudomonadati</taxon>
        <taxon>Pseudomonadota</taxon>
        <taxon>Alphaproteobacteria</taxon>
        <taxon>Rhodobacterales</taxon>
        <taxon>Roseobacteraceae</taxon>
        <taxon>Thalassovita</taxon>
    </lineage>
</organism>